<evidence type="ECO:0000313" key="1">
    <source>
        <dbReference type="EMBL" id="MQL75284.1"/>
    </source>
</evidence>
<dbReference type="Proteomes" id="UP000652761">
    <property type="component" value="Unassembled WGS sequence"/>
</dbReference>
<organism evidence="1 2">
    <name type="scientific">Colocasia esculenta</name>
    <name type="common">Wild taro</name>
    <name type="synonym">Arum esculentum</name>
    <dbReference type="NCBI Taxonomy" id="4460"/>
    <lineage>
        <taxon>Eukaryota</taxon>
        <taxon>Viridiplantae</taxon>
        <taxon>Streptophyta</taxon>
        <taxon>Embryophyta</taxon>
        <taxon>Tracheophyta</taxon>
        <taxon>Spermatophyta</taxon>
        <taxon>Magnoliopsida</taxon>
        <taxon>Liliopsida</taxon>
        <taxon>Araceae</taxon>
        <taxon>Aroideae</taxon>
        <taxon>Colocasieae</taxon>
        <taxon>Colocasia</taxon>
    </lineage>
</organism>
<name>A0A843U100_COLES</name>
<dbReference type="EMBL" id="NMUH01000243">
    <property type="protein sequence ID" value="MQL75284.1"/>
    <property type="molecule type" value="Genomic_DNA"/>
</dbReference>
<proteinExistence type="predicted"/>
<evidence type="ECO:0000313" key="2">
    <source>
        <dbReference type="Proteomes" id="UP000652761"/>
    </source>
</evidence>
<comment type="caution">
    <text evidence="1">The sequence shown here is derived from an EMBL/GenBank/DDBJ whole genome shotgun (WGS) entry which is preliminary data.</text>
</comment>
<dbReference type="AlphaFoldDB" id="A0A843U100"/>
<gene>
    <name evidence="1" type="ORF">Taro_007642</name>
</gene>
<protein>
    <submittedName>
        <fullName evidence="1">Uncharacterized protein</fullName>
    </submittedName>
</protein>
<sequence length="61" mass="6854">MTGYHRRMIHGGRQRCQWLTTHPLAPPGGSSAAQADLKRKKMLDMLGDLATLNFVFIPLFT</sequence>
<accession>A0A843U100</accession>
<keyword evidence="2" id="KW-1185">Reference proteome</keyword>
<reference evidence="1" key="1">
    <citation type="submission" date="2017-07" db="EMBL/GenBank/DDBJ databases">
        <title>Taro Niue Genome Assembly and Annotation.</title>
        <authorList>
            <person name="Atibalentja N."/>
            <person name="Keating K."/>
            <person name="Fields C.J."/>
        </authorList>
    </citation>
    <scope>NUCLEOTIDE SEQUENCE</scope>
    <source>
        <strain evidence="1">Niue_2</strain>
        <tissue evidence="1">Leaf</tissue>
    </source>
</reference>